<dbReference type="NCBIfam" id="TIGR00589">
    <property type="entry name" value="ogt"/>
    <property type="match status" value="1"/>
</dbReference>
<keyword evidence="2 8" id="KW-0489">Methyltransferase</keyword>
<evidence type="ECO:0000256" key="1">
    <source>
        <dbReference type="ARBA" id="ARBA00001286"/>
    </source>
</evidence>
<accession>A0A917ATY4</accession>
<dbReference type="InterPro" id="IPR036388">
    <property type="entry name" value="WH-like_DNA-bd_sf"/>
</dbReference>
<keyword evidence="5" id="KW-0234">DNA repair</keyword>
<comment type="catalytic activity">
    <reaction evidence="1">
        <text>a 4-O-methyl-thymidine in DNA + L-cysteinyl-[protein] = a thymidine in DNA + S-methyl-L-cysteinyl-[protein]</text>
        <dbReference type="Rhea" id="RHEA:53428"/>
        <dbReference type="Rhea" id="RHEA-COMP:10131"/>
        <dbReference type="Rhea" id="RHEA-COMP:10132"/>
        <dbReference type="Rhea" id="RHEA-COMP:13555"/>
        <dbReference type="Rhea" id="RHEA-COMP:13556"/>
        <dbReference type="ChEBI" id="CHEBI:29950"/>
        <dbReference type="ChEBI" id="CHEBI:82612"/>
        <dbReference type="ChEBI" id="CHEBI:137386"/>
        <dbReference type="ChEBI" id="CHEBI:137387"/>
        <dbReference type="EC" id="2.1.1.63"/>
    </reaction>
</comment>
<dbReference type="InterPro" id="IPR036217">
    <property type="entry name" value="MethylDNA_cys_MeTrfase_DNAb"/>
</dbReference>
<name>A0A917ATY4_9MICC</name>
<evidence type="ECO:0000313" key="9">
    <source>
        <dbReference type="Proteomes" id="UP000633136"/>
    </source>
</evidence>
<evidence type="ECO:0000313" key="8">
    <source>
        <dbReference type="EMBL" id="GGE74475.1"/>
    </source>
</evidence>
<gene>
    <name evidence="8" type="ORF">GCM10011401_22130</name>
</gene>
<dbReference type="PROSITE" id="PS00374">
    <property type="entry name" value="MGMT"/>
    <property type="match status" value="1"/>
</dbReference>
<dbReference type="GO" id="GO:0006281">
    <property type="term" value="P:DNA repair"/>
    <property type="evidence" value="ECO:0007669"/>
    <property type="project" value="UniProtKB-KW"/>
</dbReference>
<evidence type="ECO:0000256" key="4">
    <source>
        <dbReference type="ARBA" id="ARBA00022763"/>
    </source>
</evidence>
<dbReference type="GO" id="GO:0003908">
    <property type="term" value="F:methylated-DNA-[protein]-cysteine S-methyltransferase activity"/>
    <property type="evidence" value="ECO:0007669"/>
    <property type="project" value="UniProtKB-EC"/>
</dbReference>
<organism evidence="8 9">
    <name type="scientific">Nesterenkonia cremea</name>
    <dbReference type="NCBI Taxonomy" id="1882340"/>
    <lineage>
        <taxon>Bacteria</taxon>
        <taxon>Bacillati</taxon>
        <taxon>Actinomycetota</taxon>
        <taxon>Actinomycetes</taxon>
        <taxon>Micrococcales</taxon>
        <taxon>Micrococcaceae</taxon>
        <taxon>Nesterenkonia</taxon>
    </lineage>
</organism>
<dbReference type="Proteomes" id="UP000633136">
    <property type="component" value="Unassembled WGS sequence"/>
</dbReference>
<dbReference type="Gene3D" id="1.10.10.10">
    <property type="entry name" value="Winged helix-like DNA-binding domain superfamily/Winged helix DNA-binding domain"/>
    <property type="match status" value="1"/>
</dbReference>
<dbReference type="SUPFAM" id="SSF46767">
    <property type="entry name" value="Methylated DNA-protein cysteine methyltransferase, C-terminal domain"/>
    <property type="match status" value="1"/>
</dbReference>
<dbReference type="RefSeq" id="WP_188685688.1">
    <property type="nucleotide sequence ID" value="NZ_BMIS01000011.1"/>
</dbReference>
<proteinExistence type="predicted"/>
<dbReference type="GO" id="GO:0032259">
    <property type="term" value="P:methylation"/>
    <property type="evidence" value="ECO:0007669"/>
    <property type="project" value="UniProtKB-KW"/>
</dbReference>
<reference evidence="8" key="2">
    <citation type="submission" date="2020-09" db="EMBL/GenBank/DDBJ databases">
        <authorList>
            <person name="Sun Q."/>
            <person name="Zhou Y."/>
        </authorList>
    </citation>
    <scope>NUCLEOTIDE SEQUENCE</scope>
    <source>
        <strain evidence="8">CGMCC 1.15388</strain>
    </source>
</reference>
<dbReference type="InterPro" id="IPR001497">
    <property type="entry name" value="MethylDNA_cys_MeTrfase_AS"/>
</dbReference>
<dbReference type="CDD" id="cd06445">
    <property type="entry name" value="ATase"/>
    <property type="match status" value="1"/>
</dbReference>
<dbReference type="Pfam" id="PF01035">
    <property type="entry name" value="DNA_binding_1"/>
    <property type="match status" value="1"/>
</dbReference>
<keyword evidence="9" id="KW-1185">Reference proteome</keyword>
<reference evidence="8" key="1">
    <citation type="journal article" date="2014" name="Int. J. Syst. Evol. Microbiol.">
        <title>Complete genome sequence of Corynebacterium casei LMG S-19264T (=DSM 44701T), isolated from a smear-ripened cheese.</title>
        <authorList>
            <consortium name="US DOE Joint Genome Institute (JGI-PGF)"/>
            <person name="Walter F."/>
            <person name="Albersmeier A."/>
            <person name="Kalinowski J."/>
            <person name="Ruckert C."/>
        </authorList>
    </citation>
    <scope>NUCLEOTIDE SEQUENCE</scope>
    <source>
        <strain evidence="8">CGMCC 1.15388</strain>
    </source>
</reference>
<evidence type="ECO:0000256" key="2">
    <source>
        <dbReference type="ARBA" id="ARBA00022603"/>
    </source>
</evidence>
<sequence>MTQTRHIGTSRAAVQTVDTPDGAFTLIADDDGQVLASGWSDDRQAVWGRIHPAFRPHTLVEETTEAGDAVSAYYSGDLDAVTTIPVRQRGTELQQRGWAALREITPGEPLTYTDFAQLVGRPGAVRPAASICARNAPALFVPCHRVLRSDGTLGGFAWGTAVKRSLLDHERRERRRAAPTP</sequence>
<dbReference type="AlphaFoldDB" id="A0A917ATY4"/>
<keyword evidence="4" id="KW-0227">DNA damage</keyword>
<evidence type="ECO:0000259" key="7">
    <source>
        <dbReference type="Pfam" id="PF01035"/>
    </source>
</evidence>
<evidence type="ECO:0000256" key="5">
    <source>
        <dbReference type="ARBA" id="ARBA00023204"/>
    </source>
</evidence>
<protein>
    <submittedName>
        <fullName evidence="8">Methylated-DNA:protein-cysteine methyltransferase</fullName>
    </submittedName>
</protein>
<dbReference type="EMBL" id="BMIS01000011">
    <property type="protein sequence ID" value="GGE74475.1"/>
    <property type="molecule type" value="Genomic_DNA"/>
</dbReference>
<keyword evidence="3" id="KW-0808">Transferase</keyword>
<evidence type="ECO:0000256" key="3">
    <source>
        <dbReference type="ARBA" id="ARBA00022679"/>
    </source>
</evidence>
<comment type="catalytic activity">
    <reaction evidence="6">
        <text>a 6-O-methyl-2'-deoxyguanosine in DNA + L-cysteinyl-[protein] = S-methyl-L-cysteinyl-[protein] + a 2'-deoxyguanosine in DNA</text>
        <dbReference type="Rhea" id="RHEA:24000"/>
        <dbReference type="Rhea" id="RHEA-COMP:10131"/>
        <dbReference type="Rhea" id="RHEA-COMP:10132"/>
        <dbReference type="Rhea" id="RHEA-COMP:11367"/>
        <dbReference type="Rhea" id="RHEA-COMP:11368"/>
        <dbReference type="ChEBI" id="CHEBI:29950"/>
        <dbReference type="ChEBI" id="CHEBI:82612"/>
        <dbReference type="ChEBI" id="CHEBI:85445"/>
        <dbReference type="ChEBI" id="CHEBI:85448"/>
        <dbReference type="EC" id="2.1.1.63"/>
    </reaction>
</comment>
<dbReference type="PANTHER" id="PTHR10815">
    <property type="entry name" value="METHYLATED-DNA--PROTEIN-CYSTEINE METHYLTRANSFERASE"/>
    <property type="match status" value="1"/>
</dbReference>
<evidence type="ECO:0000256" key="6">
    <source>
        <dbReference type="ARBA" id="ARBA00049348"/>
    </source>
</evidence>
<feature type="domain" description="Methylated-DNA-[protein]-cysteine S-methyltransferase DNA binding" evidence="7">
    <location>
        <begin position="93"/>
        <end position="171"/>
    </location>
</feature>
<comment type="caution">
    <text evidence="8">The sequence shown here is derived from an EMBL/GenBank/DDBJ whole genome shotgun (WGS) entry which is preliminary data.</text>
</comment>
<dbReference type="PANTHER" id="PTHR10815:SF13">
    <property type="entry name" value="METHYLATED-DNA--PROTEIN-CYSTEINE METHYLTRANSFERASE"/>
    <property type="match status" value="1"/>
</dbReference>
<dbReference type="InterPro" id="IPR014048">
    <property type="entry name" value="MethylDNA_cys_MeTrfase_DNA-bd"/>
</dbReference>